<protein>
    <submittedName>
        <fullName evidence="1">Helix-turn-helix transcriptional regulator</fullName>
    </submittedName>
</protein>
<proteinExistence type="predicted"/>
<reference evidence="1 2" key="1">
    <citation type="submission" date="2024-06" db="EMBL/GenBank/DDBJ databases">
        <authorList>
            <person name="Li F."/>
        </authorList>
    </citation>
    <scope>NUCLEOTIDE SEQUENCE [LARGE SCALE GENOMIC DNA]</scope>
    <source>
        <strain evidence="1 2">GXAS 311</strain>
    </source>
</reference>
<dbReference type="PANTHER" id="PTHR46558:SF11">
    <property type="entry name" value="HTH-TYPE TRANSCRIPTIONAL REGULATOR XRE"/>
    <property type="match status" value="1"/>
</dbReference>
<gene>
    <name evidence="1" type="ORF">ABVT43_19480</name>
</gene>
<dbReference type="SMART" id="SM00530">
    <property type="entry name" value="HTH_XRE"/>
    <property type="match status" value="1"/>
</dbReference>
<dbReference type="InterPro" id="IPR010982">
    <property type="entry name" value="Lambda_DNA-bd_dom_sf"/>
</dbReference>
<evidence type="ECO:0000313" key="1">
    <source>
        <dbReference type="EMBL" id="MET1257330.1"/>
    </source>
</evidence>
<dbReference type="Pfam" id="PF01381">
    <property type="entry name" value="HTH_3"/>
    <property type="match status" value="1"/>
</dbReference>
<dbReference type="Proteomes" id="UP001548189">
    <property type="component" value="Unassembled WGS sequence"/>
</dbReference>
<dbReference type="CDD" id="cd00093">
    <property type="entry name" value="HTH_XRE"/>
    <property type="match status" value="1"/>
</dbReference>
<comment type="caution">
    <text evidence="1">The sequence shown here is derived from an EMBL/GenBank/DDBJ whole genome shotgun (WGS) entry which is preliminary data.</text>
</comment>
<dbReference type="Gene3D" id="1.10.260.40">
    <property type="entry name" value="lambda repressor-like DNA-binding domains"/>
    <property type="match status" value="1"/>
</dbReference>
<sequence>MALIKKLVNHMTPQDKVYYQELGQRIAQYRKAQNLTQVQLADILGISQQTMAHYEGGRLRIAVSTLLPLAKELEVSIEELVGEVTTAKKKRGPTSKLEQQVAQIQQLPRAKQRFVMEMLDAVIQQQSG</sequence>
<dbReference type="InterPro" id="IPR001387">
    <property type="entry name" value="Cro/C1-type_HTH"/>
</dbReference>
<evidence type="ECO:0000313" key="2">
    <source>
        <dbReference type="Proteomes" id="UP001548189"/>
    </source>
</evidence>
<dbReference type="PANTHER" id="PTHR46558">
    <property type="entry name" value="TRACRIPTIONAL REGULATORY PROTEIN-RELATED-RELATED"/>
    <property type="match status" value="1"/>
</dbReference>
<dbReference type="PROSITE" id="PS50943">
    <property type="entry name" value="HTH_CROC1"/>
    <property type="match status" value="1"/>
</dbReference>
<organism evidence="1 2">
    <name type="scientific">Aliikangiella maris</name>
    <dbReference type="NCBI Taxonomy" id="3162458"/>
    <lineage>
        <taxon>Bacteria</taxon>
        <taxon>Pseudomonadati</taxon>
        <taxon>Pseudomonadota</taxon>
        <taxon>Gammaproteobacteria</taxon>
        <taxon>Oceanospirillales</taxon>
        <taxon>Pleioneaceae</taxon>
        <taxon>Aliikangiella</taxon>
    </lineage>
</organism>
<keyword evidence="2" id="KW-1185">Reference proteome</keyword>
<accession>A0ABV2BZH2</accession>
<name>A0ABV2BZH2_9GAMM</name>
<dbReference type="SUPFAM" id="SSF47413">
    <property type="entry name" value="lambda repressor-like DNA-binding domains"/>
    <property type="match status" value="1"/>
</dbReference>
<dbReference type="EMBL" id="JBEVCJ010000047">
    <property type="protein sequence ID" value="MET1257330.1"/>
    <property type="molecule type" value="Genomic_DNA"/>
</dbReference>